<evidence type="ECO:0000259" key="1">
    <source>
        <dbReference type="Pfam" id="PF00753"/>
    </source>
</evidence>
<proteinExistence type="predicted"/>
<dbReference type="Gene3D" id="3.60.15.10">
    <property type="entry name" value="Ribonuclease Z/Hydroxyacylglutathione hydrolase-like"/>
    <property type="match status" value="1"/>
</dbReference>
<dbReference type="RefSeq" id="WP_138731347.1">
    <property type="nucleotide sequence ID" value="NZ_SRMP02000037.1"/>
</dbReference>
<dbReference type="Proteomes" id="UP001517367">
    <property type="component" value="Unassembled WGS sequence"/>
</dbReference>
<protein>
    <submittedName>
        <fullName evidence="2">ComEC/Rec2 family competence protein</fullName>
    </submittedName>
</protein>
<dbReference type="PANTHER" id="PTHR30619:SF1">
    <property type="entry name" value="RECOMBINATION PROTEIN 2"/>
    <property type="match status" value="1"/>
</dbReference>
<accession>A0ABW9JL95</accession>
<dbReference type="Pfam" id="PF00753">
    <property type="entry name" value="Lactamase_B"/>
    <property type="match status" value="1"/>
</dbReference>
<feature type="domain" description="Metallo-beta-lactamase" evidence="1">
    <location>
        <begin position="55"/>
        <end position="291"/>
    </location>
</feature>
<comment type="caution">
    <text evidence="2">The sequence shown here is derived from an EMBL/GenBank/DDBJ whole genome shotgun (WGS) entry which is preliminary data.</text>
</comment>
<dbReference type="EMBL" id="SRMP02000037">
    <property type="protein sequence ID" value="MFN0293015.1"/>
    <property type="molecule type" value="Genomic_DNA"/>
</dbReference>
<reference evidence="2 3" key="1">
    <citation type="submission" date="2024-12" db="EMBL/GenBank/DDBJ databases">
        <authorList>
            <person name="Hu S."/>
        </authorList>
    </citation>
    <scope>NUCLEOTIDE SEQUENCE [LARGE SCALE GENOMIC DNA]</scope>
    <source>
        <strain evidence="2 3">P-25</strain>
    </source>
</reference>
<dbReference type="InterPro" id="IPR052159">
    <property type="entry name" value="Competence_DNA_uptake"/>
</dbReference>
<evidence type="ECO:0000313" key="2">
    <source>
        <dbReference type="EMBL" id="MFN0293015.1"/>
    </source>
</evidence>
<dbReference type="InterPro" id="IPR036866">
    <property type="entry name" value="RibonucZ/Hydroxyglut_hydro"/>
</dbReference>
<dbReference type="SUPFAM" id="SSF56281">
    <property type="entry name" value="Metallo-hydrolase/oxidoreductase"/>
    <property type="match status" value="1"/>
</dbReference>
<evidence type="ECO:0000313" key="3">
    <source>
        <dbReference type="Proteomes" id="UP001517367"/>
    </source>
</evidence>
<dbReference type="PANTHER" id="PTHR30619">
    <property type="entry name" value="DNA INTERNALIZATION/COMPETENCE PROTEIN COMEC/REC2"/>
    <property type="match status" value="1"/>
</dbReference>
<keyword evidence="3" id="KW-1185">Reference proteome</keyword>
<sequence length="378" mass="41534">MMRSQNLDGAICSLFGTSVVRIFLAIFIFSGLSAFSGVAIAQVIGSGEMRAHYIDVGQGSATLLEFSCGAVLIDAGAEGPVTQAGLIRYLDRFFARRTDLNRTLQSVIITHAHKDHNVGLMEVLTKFQVLNYIDNGLRKGSGRFNQNWAQDNAGRLGMTYANYSYDKIKVNGKVNGHTDGVIDPVNCQGVDPVISVLSGRFDAPVGGMTVSELEGNGNLHSLVVKVVFGKSSFLFTGDLEEKAMHTVAKYYMGSGTLNSDVWQVSHHGSYNGVTMGWLKEVSPKFAVISCGKWDSGKVGAKDRFNTYTFGHPRIAALDMLQASIKEERPLLDSVVAFYGQREKHRNYKVTKNIYCNAWDGNIVIRAFDNGKYEVVDKW</sequence>
<organism evidence="2 3">
    <name type="scientific">Pedobacter helvus</name>
    <dbReference type="NCBI Taxonomy" id="2563444"/>
    <lineage>
        <taxon>Bacteria</taxon>
        <taxon>Pseudomonadati</taxon>
        <taxon>Bacteroidota</taxon>
        <taxon>Sphingobacteriia</taxon>
        <taxon>Sphingobacteriales</taxon>
        <taxon>Sphingobacteriaceae</taxon>
        <taxon>Pedobacter</taxon>
    </lineage>
</organism>
<dbReference type="InterPro" id="IPR001279">
    <property type="entry name" value="Metallo-B-lactamas"/>
</dbReference>
<gene>
    <name evidence="2" type="ORF">E5L68_016580</name>
</gene>
<name>A0ABW9JL95_9SPHI</name>